<proteinExistence type="predicted"/>
<keyword evidence="4" id="KW-1185">Reference proteome</keyword>
<dbReference type="PROSITE" id="PS51201">
    <property type="entry name" value="RCK_N"/>
    <property type="match status" value="1"/>
</dbReference>
<dbReference type="InterPro" id="IPR006037">
    <property type="entry name" value="RCK_C"/>
</dbReference>
<sequence length="221" mass="24251">MATRLKQIGLIGLGNFGGSLCKEFAELNTEILAIDRNEDRVDAYSSLATHSVVADSTDEGVLKSLGVRNFDLVIVSLGDDIQSSILTTLVLKEIGVKTVWAKAQSKYHRMVLEKIGADRIIHPERDIAKRLAHHVVSEKIIDYIELSPDHSIVELIATPKVNQKTLGHLNIRAKYGCNIVGIKKGVEIIVSPSADVILSEGDTMIIIGTNDDLKRFEDRGL</sequence>
<reference evidence="3 4" key="1">
    <citation type="submission" date="2022-01" db="EMBL/GenBank/DDBJ databases">
        <title>Alkalihalobacillus sp. EGI L200015, a novel bacterium isolated from a salt lake sediment.</title>
        <authorList>
            <person name="Gao L."/>
            <person name="Fang B.-Z."/>
            <person name="Li W.-J."/>
        </authorList>
    </citation>
    <scope>NUCLEOTIDE SEQUENCE [LARGE SCALE GENOMIC DNA]</scope>
    <source>
        <strain evidence="3 4">KCTC 12718</strain>
    </source>
</reference>
<dbReference type="SUPFAM" id="SSF51735">
    <property type="entry name" value="NAD(P)-binding Rossmann-fold domains"/>
    <property type="match status" value="1"/>
</dbReference>
<accession>A0ABS9GZ59</accession>
<gene>
    <name evidence="3" type="ORF">L2716_02965</name>
</gene>
<dbReference type="InterPro" id="IPR003148">
    <property type="entry name" value="RCK_N"/>
</dbReference>
<dbReference type="InterPro" id="IPR050721">
    <property type="entry name" value="Trk_Ktr_HKT_K-transport"/>
</dbReference>
<evidence type="ECO:0000259" key="1">
    <source>
        <dbReference type="PROSITE" id="PS51201"/>
    </source>
</evidence>
<organism evidence="3 4">
    <name type="scientific">Pseudalkalibacillus berkeleyi</name>
    <dbReference type="NCBI Taxonomy" id="1069813"/>
    <lineage>
        <taxon>Bacteria</taxon>
        <taxon>Bacillati</taxon>
        <taxon>Bacillota</taxon>
        <taxon>Bacilli</taxon>
        <taxon>Bacillales</taxon>
        <taxon>Fictibacillaceae</taxon>
        <taxon>Pseudalkalibacillus</taxon>
    </lineage>
</organism>
<dbReference type="EMBL" id="JAKIJS010000001">
    <property type="protein sequence ID" value="MCF6136675.1"/>
    <property type="molecule type" value="Genomic_DNA"/>
</dbReference>
<comment type="caution">
    <text evidence="3">The sequence shown here is derived from an EMBL/GenBank/DDBJ whole genome shotgun (WGS) entry which is preliminary data.</text>
</comment>
<dbReference type="InterPro" id="IPR036291">
    <property type="entry name" value="NAD(P)-bd_dom_sf"/>
</dbReference>
<dbReference type="PROSITE" id="PS51202">
    <property type="entry name" value="RCK_C"/>
    <property type="match status" value="1"/>
</dbReference>
<dbReference type="Gene3D" id="3.30.70.1450">
    <property type="entry name" value="Regulator of K+ conductance, C-terminal domain"/>
    <property type="match status" value="1"/>
</dbReference>
<dbReference type="SUPFAM" id="SSF116726">
    <property type="entry name" value="TrkA C-terminal domain-like"/>
    <property type="match status" value="1"/>
</dbReference>
<feature type="domain" description="RCK C-terminal" evidence="2">
    <location>
        <begin position="138"/>
        <end position="221"/>
    </location>
</feature>
<dbReference type="PANTHER" id="PTHR43833">
    <property type="entry name" value="POTASSIUM CHANNEL PROTEIN 2-RELATED-RELATED"/>
    <property type="match status" value="1"/>
</dbReference>
<dbReference type="Pfam" id="PF02254">
    <property type="entry name" value="TrkA_N"/>
    <property type="match status" value="1"/>
</dbReference>
<evidence type="ECO:0000313" key="4">
    <source>
        <dbReference type="Proteomes" id="UP001649381"/>
    </source>
</evidence>
<dbReference type="Pfam" id="PF02080">
    <property type="entry name" value="TrkA_C"/>
    <property type="match status" value="1"/>
</dbReference>
<dbReference type="PANTHER" id="PTHR43833:SF7">
    <property type="entry name" value="KTR SYSTEM POTASSIUM UPTAKE PROTEIN C"/>
    <property type="match status" value="1"/>
</dbReference>
<protein>
    <submittedName>
        <fullName evidence="3">TrkA family potassium uptake protein</fullName>
    </submittedName>
</protein>
<name>A0ABS9GZ59_9BACL</name>
<dbReference type="RefSeq" id="WP_236331637.1">
    <property type="nucleotide sequence ID" value="NZ_JAKIJS010000001.1"/>
</dbReference>
<dbReference type="InterPro" id="IPR036721">
    <property type="entry name" value="RCK_C_sf"/>
</dbReference>
<dbReference type="Gene3D" id="3.40.50.720">
    <property type="entry name" value="NAD(P)-binding Rossmann-like Domain"/>
    <property type="match status" value="1"/>
</dbReference>
<feature type="domain" description="RCK N-terminal" evidence="1">
    <location>
        <begin position="5"/>
        <end position="121"/>
    </location>
</feature>
<evidence type="ECO:0000259" key="2">
    <source>
        <dbReference type="PROSITE" id="PS51202"/>
    </source>
</evidence>
<evidence type="ECO:0000313" key="3">
    <source>
        <dbReference type="EMBL" id="MCF6136675.1"/>
    </source>
</evidence>
<dbReference type="Proteomes" id="UP001649381">
    <property type="component" value="Unassembled WGS sequence"/>
</dbReference>